<dbReference type="AlphaFoldDB" id="A0A0B6ZZE3"/>
<feature type="chain" id="PRO_5002124000" evidence="2">
    <location>
        <begin position="19"/>
        <end position="372"/>
    </location>
</feature>
<accession>A0A0B6ZZE3</accession>
<reference evidence="3" key="1">
    <citation type="submission" date="2014-12" db="EMBL/GenBank/DDBJ databases">
        <title>Insight into the proteome of Arion vulgaris.</title>
        <authorList>
            <person name="Aradska J."/>
            <person name="Bulat T."/>
            <person name="Smidak R."/>
            <person name="Sarate P."/>
            <person name="Gangsoo J."/>
            <person name="Sialana F."/>
            <person name="Bilban M."/>
            <person name="Lubec G."/>
        </authorList>
    </citation>
    <scope>NUCLEOTIDE SEQUENCE</scope>
    <source>
        <tissue evidence="3">Skin</tissue>
    </source>
</reference>
<feature type="signal peptide" evidence="2">
    <location>
        <begin position="1"/>
        <end position="18"/>
    </location>
</feature>
<dbReference type="EMBL" id="HACG01026346">
    <property type="protein sequence ID" value="CEK73211.1"/>
    <property type="molecule type" value="Transcribed_RNA"/>
</dbReference>
<feature type="compositionally biased region" description="Low complexity" evidence="1">
    <location>
        <begin position="52"/>
        <end position="124"/>
    </location>
</feature>
<feature type="compositionally biased region" description="Low complexity" evidence="1">
    <location>
        <begin position="150"/>
        <end position="190"/>
    </location>
</feature>
<evidence type="ECO:0000256" key="1">
    <source>
        <dbReference type="SAM" id="MobiDB-lite"/>
    </source>
</evidence>
<sequence length="372" mass="40133">MKPLFVVVLLGSCMLLAAEDNYVIETNDTSSPTDLTSGGTYDNGNTTDNEVTTSDGSGYTTSTTNSNDTDGASPNTPENENTTTPENVDAATTENGNTTTSTPENGTMTLPPLPPIEIETTITPDYVDTATNETDSTNSTQNDNGTASEFPTNPNTDFPNDDNSTTESPTTAEVPTTPEEPETTTSVPSPGDVTTYQPIAFKPRGVTDLCLAVYTDCTKSYRAERKSYCESNKLADTCITTEAQSNPSTCTHAEQKRLYLLDCGPATVFIRPTVNRTSVEISNNCLDRVTDCISVYKNVFELNNLYQLRDFFCESVKQDKDCLQTDIQGEHCTANEYRAALTITGCSSGSTLLSSILFVTLAFLLQKMVGEA</sequence>
<feature type="compositionally biased region" description="Polar residues" evidence="1">
    <location>
        <begin position="129"/>
        <end position="149"/>
    </location>
</feature>
<feature type="region of interest" description="Disordered" evidence="1">
    <location>
        <begin position="26"/>
        <end position="196"/>
    </location>
</feature>
<evidence type="ECO:0000313" key="3">
    <source>
        <dbReference type="EMBL" id="CEK73211.1"/>
    </source>
</evidence>
<organism evidence="3">
    <name type="scientific">Arion vulgaris</name>
    <dbReference type="NCBI Taxonomy" id="1028688"/>
    <lineage>
        <taxon>Eukaryota</taxon>
        <taxon>Metazoa</taxon>
        <taxon>Spiralia</taxon>
        <taxon>Lophotrochozoa</taxon>
        <taxon>Mollusca</taxon>
        <taxon>Gastropoda</taxon>
        <taxon>Heterobranchia</taxon>
        <taxon>Euthyneura</taxon>
        <taxon>Panpulmonata</taxon>
        <taxon>Eupulmonata</taxon>
        <taxon>Stylommatophora</taxon>
        <taxon>Helicina</taxon>
        <taxon>Arionoidea</taxon>
        <taxon>Arionidae</taxon>
        <taxon>Arion</taxon>
    </lineage>
</organism>
<protein>
    <submittedName>
        <fullName evidence="3">Uncharacterized protein</fullName>
    </submittedName>
</protein>
<keyword evidence="2" id="KW-0732">Signal</keyword>
<gene>
    <name evidence="3" type="primary">ORF85767</name>
</gene>
<evidence type="ECO:0000256" key="2">
    <source>
        <dbReference type="SAM" id="SignalP"/>
    </source>
</evidence>
<proteinExistence type="predicted"/>
<feature type="compositionally biased region" description="Polar residues" evidence="1">
    <location>
        <begin position="26"/>
        <end position="51"/>
    </location>
</feature>
<name>A0A0B6ZZE3_9EUPU</name>